<dbReference type="AlphaFoldDB" id="A0A1I2YL10"/>
<proteinExistence type="predicted"/>
<dbReference type="GO" id="GO:0016787">
    <property type="term" value="F:hydrolase activity"/>
    <property type="evidence" value="ECO:0007669"/>
    <property type="project" value="UniProtKB-KW"/>
</dbReference>
<organism evidence="3 4">
    <name type="scientific">Desulfotruncus arcticus DSM 17038</name>
    <dbReference type="NCBI Taxonomy" id="1121424"/>
    <lineage>
        <taxon>Bacteria</taxon>
        <taxon>Bacillati</taxon>
        <taxon>Bacillota</taxon>
        <taxon>Clostridia</taxon>
        <taxon>Eubacteriales</taxon>
        <taxon>Desulfallaceae</taxon>
        <taxon>Desulfotruncus</taxon>
    </lineage>
</organism>
<dbReference type="GO" id="GO:0016020">
    <property type="term" value="C:membrane"/>
    <property type="evidence" value="ECO:0007669"/>
    <property type="project" value="TreeGrafter"/>
</dbReference>
<protein>
    <submittedName>
        <fullName evidence="3">Non-heme chloroperoxidase</fullName>
    </submittedName>
</protein>
<dbReference type="InterPro" id="IPR000073">
    <property type="entry name" value="AB_hydrolase_1"/>
</dbReference>
<feature type="domain" description="AB hydrolase-1" evidence="2">
    <location>
        <begin position="45"/>
        <end position="143"/>
    </location>
</feature>
<dbReference type="PRINTS" id="PR00111">
    <property type="entry name" value="ABHYDROLASE"/>
</dbReference>
<evidence type="ECO:0000256" key="1">
    <source>
        <dbReference type="ARBA" id="ARBA00022801"/>
    </source>
</evidence>
<gene>
    <name evidence="3" type="ORF">SAMN05660649_04463</name>
</gene>
<dbReference type="STRING" id="341036.SAMN05660649_04463"/>
<dbReference type="PRINTS" id="PR00412">
    <property type="entry name" value="EPOXHYDRLASE"/>
</dbReference>
<sequence length="289" mass="32847">MQSLHLTDRKVKLPRLSHIYSGYYIGVEPGVNIYVEDINPEGRKTIFFIHGWPANHNLFEYQFDQLPNMGYRCIGMDIRGFGKSDKPWRGYNYDRLADDVRGVVDFLRLQNFTLGGHSVGGAIAIRYMARYNGFGVSNLALFAAAAPSFTKRPDFPYGMSKVDVTKLIAETYNDRPKMLQEFGDMFFFQYLTEPFSDWFFQLGLLAAGWSTAAVAASLRDESLFTDLGTIRVPTLILHGIHDKVCPFPLAVAQNEGIKKSKLVPFEYSGHGLFYDQRDEFNKELAQFIG</sequence>
<name>A0A1I2YL10_9FIRM</name>
<evidence type="ECO:0000313" key="3">
    <source>
        <dbReference type="EMBL" id="SFH25736.1"/>
    </source>
</evidence>
<dbReference type="GO" id="GO:0004601">
    <property type="term" value="F:peroxidase activity"/>
    <property type="evidence" value="ECO:0007669"/>
    <property type="project" value="UniProtKB-KW"/>
</dbReference>
<keyword evidence="1" id="KW-0378">Hydrolase</keyword>
<dbReference type="Pfam" id="PF00561">
    <property type="entry name" value="Abhydrolase_1"/>
    <property type="match status" value="1"/>
</dbReference>
<dbReference type="InterPro" id="IPR050266">
    <property type="entry name" value="AB_hydrolase_sf"/>
</dbReference>
<dbReference type="Proteomes" id="UP000199337">
    <property type="component" value="Unassembled WGS sequence"/>
</dbReference>
<keyword evidence="3" id="KW-0560">Oxidoreductase</keyword>
<reference evidence="4" key="1">
    <citation type="submission" date="2016-10" db="EMBL/GenBank/DDBJ databases">
        <authorList>
            <person name="Varghese N."/>
            <person name="Submissions S."/>
        </authorList>
    </citation>
    <scope>NUCLEOTIDE SEQUENCE [LARGE SCALE GENOMIC DNA]</scope>
    <source>
        <strain evidence="4">DSM 17038</strain>
    </source>
</reference>
<dbReference type="PANTHER" id="PTHR43798:SF31">
    <property type="entry name" value="AB HYDROLASE SUPERFAMILY PROTEIN YCLE"/>
    <property type="match status" value="1"/>
</dbReference>
<keyword evidence="4" id="KW-1185">Reference proteome</keyword>
<dbReference type="InterPro" id="IPR029058">
    <property type="entry name" value="AB_hydrolase_fold"/>
</dbReference>
<evidence type="ECO:0000259" key="2">
    <source>
        <dbReference type="Pfam" id="PF00561"/>
    </source>
</evidence>
<evidence type="ECO:0000313" key="4">
    <source>
        <dbReference type="Proteomes" id="UP000199337"/>
    </source>
</evidence>
<keyword evidence="3" id="KW-0575">Peroxidase</keyword>
<dbReference type="Gene3D" id="3.40.50.1820">
    <property type="entry name" value="alpha/beta hydrolase"/>
    <property type="match status" value="1"/>
</dbReference>
<dbReference type="InterPro" id="IPR000639">
    <property type="entry name" value="Epox_hydrolase-like"/>
</dbReference>
<accession>A0A1I2YL10</accession>
<dbReference type="PANTHER" id="PTHR43798">
    <property type="entry name" value="MONOACYLGLYCEROL LIPASE"/>
    <property type="match status" value="1"/>
</dbReference>
<dbReference type="EMBL" id="FOOX01000021">
    <property type="protein sequence ID" value="SFH25736.1"/>
    <property type="molecule type" value="Genomic_DNA"/>
</dbReference>
<dbReference type="SUPFAM" id="SSF53474">
    <property type="entry name" value="alpha/beta-Hydrolases"/>
    <property type="match status" value="1"/>
</dbReference>